<sequence length="538" mass="59126">MSSVRARRAFIPSSSLDTTRQHRDRQKIMSNHFASGLPYSRKLIGHSSCVNALAFSSGEGRWLASAGDDRVVKLWDLHQEDVTAPSCSFSGPGSNVFTVAFSASNQYVYSGGADDTILKYDLTRYTTNQLEGDGPTQTYAQHSDFIRSVSCHPHQDEIFMSASEDGCIMLHDGRAGSRMTRAQATLQQAAEFSGAFFHPLMEHLFATSDVRGNIRLRDTRMAFGPLRQRTKEGVVLKYVSRITKRSVAAYIRPEASSLTWDVDGTKLGVTFLHWFPTIYSLSDPYPVAVCSGRNLPDGTPSPADARTFSDSTTMKHGSFGGSAQITGGEAFYSSGSDDFRGYLWQIPSLTTLENERHIIGADDWLNGAQDGTVAFTGSSYSSEKYVPKDLSTPLTRLCGHLSIVNSTLIHPVLPLIATAGIERQVLLHSPTPSTPWASDLPLTPTTTRSLPSEGQTPADPSVLRLLMRLSTIMESDELIGEDARSIAYFDMILQREGKRDLFVLRQPAMPSDDDADDGHDIEIDSADETQEEEDEEGR</sequence>
<name>A0ACC0U9Y0_9AGAM</name>
<keyword evidence="2" id="KW-1185">Reference proteome</keyword>
<gene>
    <name evidence="1" type="ORF">F5148DRAFT_1196847</name>
</gene>
<proteinExistence type="predicted"/>
<organism evidence="1 2">
    <name type="scientific">Russula earlei</name>
    <dbReference type="NCBI Taxonomy" id="71964"/>
    <lineage>
        <taxon>Eukaryota</taxon>
        <taxon>Fungi</taxon>
        <taxon>Dikarya</taxon>
        <taxon>Basidiomycota</taxon>
        <taxon>Agaricomycotina</taxon>
        <taxon>Agaricomycetes</taxon>
        <taxon>Russulales</taxon>
        <taxon>Russulaceae</taxon>
        <taxon>Russula</taxon>
    </lineage>
</organism>
<protein>
    <submittedName>
        <fullName evidence="1">WD40 repeat-like protein</fullName>
    </submittedName>
</protein>
<evidence type="ECO:0000313" key="1">
    <source>
        <dbReference type="EMBL" id="KAI9508418.1"/>
    </source>
</evidence>
<dbReference type="EMBL" id="JAGFNK010000092">
    <property type="protein sequence ID" value="KAI9508418.1"/>
    <property type="molecule type" value="Genomic_DNA"/>
</dbReference>
<evidence type="ECO:0000313" key="2">
    <source>
        <dbReference type="Proteomes" id="UP001207468"/>
    </source>
</evidence>
<accession>A0ACC0U9Y0</accession>
<dbReference type="Proteomes" id="UP001207468">
    <property type="component" value="Unassembled WGS sequence"/>
</dbReference>
<reference evidence="1" key="1">
    <citation type="submission" date="2021-03" db="EMBL/GenBank/DDBJ databases">
        <title>Evolutionary priming and transition to the ectomycorrhizal habit in an iconic lineage of mushroom-forming fungi: is preadaptation a requirement?</title>
        <authorList>
            <consortium name="DOE Joint Genome Institute"/>
            <person name="Looney B.P."/>
            <person name="Miyauchi S."/>
            <person name="Morin E."/>
            <person name="Drula E."/>
            <person name="Courty P.E."/>
            <person name="Chicoki N."/>
            <person name="Fauchery L."/>
            <person name="Kohler A."/>
            <person name="Kuo A."/>
            <person name="LaButti K."/>
            <person name="Pangilinan J."/>
            <person name="Lipzen A."/>
            <person name="Riley R."/>
            <person name="Andreopoulos W."/>
            <person name="He G."/>
            <person name="Johnson J."/>
            <person name="Barry K.W."/>
            <person name="Grigoriev I.V."/>
            <person name="Nagy L."/>
            <person name="Hibbett D."/>
            <person name="Henrissat B."/>
            <person name="Matheny P.B."/>
            <person name="Labbe J."/>
            <person name="Martin A.F."/>
        </authorList>
    </citation>
    <scope>NUCLEOTIDE SEQUENCE</scope>
    <source>
        <strain evidence="1">BPL698</strain>
    </source>
</reference>
<comment type="caution">
    <text evidence="1">The sequence shown here is derived from an EMBL/GenBank/DDBJ whole genome shotgun (WGS) entry which is preliminary data.</text>
</comment>